<proteinExistence type="predicted"/>
<dbReference type="SUPFAM" id="SSF52540">
    <property type="entry name" value="P-loop containing nucleoside triphosphate hydrolases"/>
    <property type="match status" value="1"/>
</dbReference>
<dbReference type="InterPro" id="IPR027417">
    <property type="entry name" value="P-loop_NTPase"/>
</dbReference>
<reference evidence="1 2" key="1">
    <citation type="journal article" date="2015" name="J. Virol.">
        <title>The genome of the nucleopolyhedrosis-causing virus from Tipula oleracea sheds new light on the Nudiviridae family.</title>
        <authorList>
            <person name="Bezier A."/>
            <person name="Theze J."/>
            <person name="Gavory F."/>
            <person name="Gaillard J."/>
            <person name="Poulain J."/>
            <person name="Drezen J.M."/>
            <person name="Herniou E.A."/>
        </authorList>
    </citation>
    <scope>NUCLEOTIDE SEQUENCE [LARGE SCALE GENOMIC DNA]</scope>
    <source>
        <strain evidence="1">35</strain>
    </source>
</reference>
<dbReference type="RefSeq" id="YP_009116691.1">
    <property type="nucleotide sequence ID" value="NC_026242.1"/>
</dbReference>
<sequence length="404" mass="47084">MSSKRKNSNEIETQDFNKKKIKQENLIHSIFNVNILNLINNLGLIYKKKSNENKEPEVINDFISDADNIVSYNISEYKNLCNQGILSRLNNDADINNKPIIIYENSDFQQLKNFTFLDLIRQKNIESYEKKSNLFIDGVTAFGKTSIIDKSTYKQAKVNHYFSFDNYNHNPHEAHLYVAGQIAMNKSGSGYMFDRSPISNIAFQIINYLTKYFDDQNSKNEKSILTIHGIIDIYLRDSNLLSVLKYIAYHTKNIIVLIDSDIDLSKQRMMNRAISSNGSNSDAIRCLSDNYFILQNMVFSYIAKKCNYVVIDLNYYRNFVVCDGVNWRAHKSDMYNLKSDDDNKDQLIFNFKLLDSAIREGVQKYIDEVGKHTLTEHQYLTMVNTQTIYDINEEYLNIKKISQR</sequence>
<dbReference type="KEGG" id="vg:22921758"/>
<name>A0A0B4VFN5_9VIRU</name>
<gene>
    <name evidence="1" type="primary">tk2</name>
    <name evidence="1" type="ORF">TONV_044</name>
</gene>
<evidence type="ECO:0000313" key="2">
    <source>
        <dbReference type="Proteomes" id="UP000201058"/>
    </source>
</evidence>
<keyword evidence="2" id="KW-1185">Reference proteome</keyword>
<accession>A0A0B4VFN5</accession>
<dbReference type="GeneID" id="22921758"/>
<dbReference type="Proteomes" id="UP000201058">
    <property type="component" value="Segment"/>
</dbReference>
<dbReference type="EMBL" id="KM610234">
    <property type="protein sequence ID" value="AJD20104.1"/>
    <property type="molecule type" value="Genomic_DNA"/>
</dbReference>
<protein>
    <submittedName>
        <fullName evidence="1">TK2</fullName>
    </submittedName>
</protein>
<evidence type="ECO:0000313" key="1">
    <source>
        <dbReference type="EMBL" id="AJD20104.1"/>
    </source>
</evidence>
<organism evidence="1 2">
    <name type="scientific">Tipula oleracea nudivirus</name>
    <dbReference type="NCBI Taxonomy" id="1546257"/>
    <lineage>
        <taxon>Viruses</taxon>
        <taxon>Viruses incertae sedis</taxon>
        <taxon>Naldaviricetes</taxon>
        <taxon>Lefavirales</taxon>
        <taxon>Nudiviridae</taxon>
        <taxon>Deltanudivirus</taxon>
        <taxon>Deltanudivirus tipoleraceae</taxon>
    </lineage>
</organism>